<organism evidence="1 2">
    <name type="scientific">Spiromyces aspiralis</name>
    <dbReference type="NCBI Taxonomy" id="68401"/>
    <lineage>
        <taxon>Eukaryota</taxon>
        <taxon>Fungi</taxon>
        <taxon>Fungi incertae sedis</taxon>
        <taxon>Zoopagomycota</taxon>
        <taxon>Kickxellomycotina</taxon>
        <taxon>Kickxellomycetes</taxon>
        <taxon>Kickxellales</taxon>
        <taxon>Kickxellaceae</taxon>
        <taxon>Spiromyces</taxon>
    </lineage>
</organism>
<protein>
    <submittedName>
        <fullName evidence="1">Uncharacterized protein</fullName>
    </submittedName>
</protein>
<dbReference type="EMBL" id="JAMZIH010002254">
    <property type="protein sequence ID" value="KAJ1677566.1"/>
    <property type="molecule type" value="Genomic_DNA"/>
</dbReference>
<name>A0ACC1HPG1_9FUNG</name>
<keyword evidence="2" id="KW-1185">Reference proteome</keyword>
<evidence type="ECO:0000313" key="1">
    <source>
        <dbReference type="EMBL" id="KAJ1677566.1"/>
    </source>
</evidence>
<proteinExistence type="predicted"/>
<gene>
    <name evidence="1" type="ORF">EV182_005894</name>
</gene>
<reference evidence="1" key="1">
    <citation type="submission" date="2022-06" db="EMBL/GenBank/DDBJ databases">
        <title>Phylogenomic reconstructions and comparative analyses of Kickxellomycotina fungi.</title>
        <authorList>
            <person name="Reynolds N.K."/>
            <person name="Stajich J.E."/>
            <person name="Barry K."/>
            <person name="Grigoriev I.V."/>
            <person name="Crous P."/>
            <person name="Smith M.E."/>
        </authorList>
    </citation>
    <scope>NUCLEOTIDE SEQUENCE</scope>
    <source>
        <strain evidence="1">RSA 2271</strain>
    </source>
</reference>
<accession>A0ACC1HPG1</accession>
<dbReference type="Proteomes" id="UP001145114">
    <property type="component" value="Unassembled WGS sequence"/>
</dbReference>
<sequence length="114" mass="12379">MDGHINVAIRIRPLNQRELSSASSAALIQKPWHVQGDTIIQRIYTESRVLTGNTFTFVVRCIVAASAKLDKVFDQNTTTPEVYDQSVSGIISSSMEGINGTIFAYGQTSSGKTA</sequence>
<comment type="caution">
    <text evidence="1">The sequence shown here is derived from an EMBL/GenBank/DDBJ whole genome shotgun (WGS) entry which is preliminary data.</text>
</comment>
<feature type="non-terminal residue" evidence="1">
    <location>
        <position position="114"/>
    </location>
</feature>
<evidence type="ECO:0000313" key="2">
    <source>
        <dbReference type="Proteomes" id="UP001145114"/>
    </source>
</evidence>